<organism evidence="2 3">
    <name type="scientific">Mycobacterium tuberculosis</name>
    <dbReference type="NCBI Taxonomy" id="1773"/>
    <lineage>
        <taxon>Bacteria</taxon>
        <taxon>Bacillati</taxon>
        <taxon>Actinomycetota</taxon>
        <taxon>Actinomycetes</taxon>
        <taxon>Mycobacteriales</taxon>
        <taxon>Mycobacteriaceae</taxon>
        <taxon>Mycobacterium</taxon>
        <taxon>Mycobacterium tuberculosis complex</taxon>
    </lineage>
</organism>
<name>A0A916LHF6_MYCTX</name>
<evidence type="ECO:0000313" key="3">
    <source>
        <dbReference type="Proteomes" id="UP000039021"/>
    </source>
</evidence>
<evidence type="ECO:0000259" key="1">
    <source>
        <dbReference type="Pfam" id="PF00934"/>
    </source>
</evidence>
<reference evidence="3" key="1">
    <citation type="submission" date="2015-03" db="EMBL/GenBank/DDBJ databases">
        <authorList>
            <consortium name="Pathogen Informatics"/>
        </authorList>
    </citation>
    <scope>NUCLEOTIDE SEQUENCE [LARGE SCALE GENOMIC DNA]</scope>
    <source>
        <strain evidence="3">N09902308</strain>
    </source>
</reference>
<dbReference type="Proteomes" id="UP000039021">
    <property type="component" value="Unassembled WGS sequence"/>
</dbReference>
<gene>
    <name evidence="2" type="primary">PE15</name>
    <name evidence="2" type="ORF">ERS007739_05439</name>
</gene>
<dbReference type="EMBL" id="CSBK01004384">
    <property type="protein sequence ID" value="CPB84316.1"/>
    <property type="molecule type" value="Genomic_DNA"/>
</dbReference>
<protein>
    <submittedName>
        <fullName evidence="2">PE family protein</fullName>
    </submittedName>
</protein>
<dbReference type="Pfam" id="PF00934">
    <property type="entry name" value="PE"/>
    <property type="match status" value="1"/>
</dbReference>
<dbReference type="AlphaFoldDB" id="A0A916LHF6"/>
<accession>A0A916LHF6</accession>
<dbReference type="InterPro" id="IPR000084">
    <property type="entry name" value="PE-PGRS_N"/>
</dbReference>
<comment type="caution">
    <text evidence="2">The sequence shown here is derived from an EMBL/GenBank/DDBJ whole genome shotgun (WGS) entry which is preliminary data.</text>
</comment>
<sequence>MCNAVEFSVHGSQHVAMAAQGVEELGRSGVGVAESGASYAARDALAAASYLSGGL</sequence>
<feature type="domain" description="PE" evidence="1">
    <location>
        <begin position="4"/>
        <end position="44"/>
    </location>
</feature>
<evidence type="ECO:0000313" key="2">
    <source>
        <dbReference type="EMBL" id="CPB84316.1"/>
    </source>
</evidence>
<proteinExistence type="predicted"/>